<keyword evidence="4" id="KW-1185">Reference proteome</keyword>
<dbReference type="SMART" id="SM00047">
    <property type="entry name" value="LYZ2"/>
    <property type="match status" value="1"/>
</dbReference>
<dbReference type="InterPro" id="IPR050570">
    <property type="entry name" value="Cell_wall_metabolism_enzyme"/>
</dbReference>
<dbReference type="RefSeq" id="WP_160721948.1">
    <property type="nucleotide sequence ID" value="NZ_SUMG01000013.1"/>
</dbReference>
<dbReference type="InterPro" id="IPR007253">
    <property type="entry name" value="Cell_wall-bd_2"/>
</dbReference>
<dbReference type="Pfam" id="PF08239">
    <property type="entry name" value="SH3_3"/>
    <property type="match status" value="2"/>
</dbReference>
<dbReference type="SMART" id="SM00287">
    <property type="entry name" value="SH3b"/>
    <property type="match status" value="2"/>
</dbReference>
<dbReference type="Gene3D" id="2.70.70.10">
    <property type="entry name" value="Glucose Permease (Domain IIA)"/>
    <property type="match status" value="1"/>
</dbReference>
<dbReference type="EMBL" id="SUMG01000013">
    <property type="protein sequence ID" value="NBG88868.1"/>
    <property type="molecule type" value="Genomic_DNA"/>
</dbReference>
<proteinExistence type="predicted"/>
<dbReference type="GO" id="GO:0004222">
    <property type="term" value="F:metalloendopeptidase activity"/>
    <property type="evidence" value="ECO:0007669"/>
    <property type="project" value="TreeGrafter"/>
</dbReference>
<dbReference type="GO" id="GO:0004040">
    <property type="term" value="F:amidase activity"/>
    <property type="evidence" value="ECO:0007669"/>
    <property type="project" value="InterPro"/>
</dbReference>
<feature type="domain" description="SH3b" evidence="2">
    <location>
        <begin position="654"/>
        <end position="720"/>
    </location>
</feature>
<gene>
    <name evidence="3" type="ORF">ISALK_10185</name>
</gene>
<dbReference type="Gene3D" id="3.40.50.12090">
    <property type="match status" value="2"/>
</dbReference>
<dbReference type="InterPro" id="IPR002901">
    <property type="entry name" value="MGlyc_endo_b_GlcNAc-like_dom"/>
</dbReference>
<dbReference type="PROSITE" id="PS51781">
    <property type="entry name" value="SH3B"/>
    <property type="match status" value="1"/>
</dbReference>
<feature type="chain" id="PRO_5041359547" description="SH3b domain-containing protein" evidence="1">
    <location>
        <begin position="22"/>
        <end position="1042"/>
    </location>
</feature>
<dbReference type="Pfam" id="PF01551">
    <property type="entry name" value="Peptidase_M23"/>
    <property type="match status" value="1"/>
</dbReference>
<comment type="caution">
    <text evidence="3">The sequence shown here is derived from an EMBL/GenBank/DDBJ whole genome shotgun (WGS) entry which is preliminary data.</text>
</comment>
<dbReference type="InterPro" id="IPR003646">
    <property type="entry name" value="SH3-like_bac-type"/>
</dbReference>
<dbReference type="Gene3D" id="6.10.250.190">
    <property type="match status" value="1"/>
</dbReference>
<dbReference type="SUPFAM" id="SSF51261">
    <property type="entry name" value="Duplicated hybrid motif"/>
    <property type="match status" value="1"/>
</dbReference>
<dbReference type="Pfam" id="PF04122">
    <property type="entry name" value="CW_binding_2"/>
    <property type="match status" value="3"/>
</dbReference>
<protein>
    <recommendedName>
        <fullName evidence="2">SH3b domain-containing protein</fullName>
    </recommendedName>
</protein>
<evidence type="ECO:0000259" key="2">
    <source>
        <dbReference type="PROSITE" id="PS51781"/>
    </source>
</evidence>
<dbReference type="InterPro" id="IPR011055">
    <property type="entry name" value="Dup_hybrid_motif"/>
</dbReference>
<reference evidence="3 4" key="1">
    <citation type="submission" date="2019-04" db="EMBL/GenBank/DDBJ databases">
        <title>Isachenkonia alkalipeptolytica gen. nov. sp. nov. a new anaerobic, alkiliphilic organothrophic bacterium capable to reduce synthesized ferrihydrite isolated from a soda lake.</title>
        <authorList>
            <person name="Toshchakov S.V."/>
            <person name="Zavarzina D.G."/>
            <person name="Zhilina T.N."/>
            <person name="Kostrikina N.A."/>
            <person name="Kublanov I.V."/>
        </authorList>
    </citation>
    <scope>NUCLEOTIDE SEQUENCE [LARGE SCALE GENOMIC DNA]</scope>
    <source>
        <strain evidence="3 4">Z-1701</strain>
    </source>
</reference>
<organism evidence="3 4">
    <name type="scientific">Isachenkonia alkalipeptolytica</name>
    <dbReference type="NCBI Taxonomy" id="2565777"/>
    <lineage>
        <taxon>Bacteria</taxon>
        <taxon>Bacillati</taxon>
        <taxon>Bacillota</taxon>
        <taxon>Clostridia</taxon>
        <taxon>Eubacteriales</taxon>
        <taxon>Clostridiaceae</taxon>
        <taxon>Isachenkonia</taxon>
    </lineage>
</organism>
<dbReference type="PANTHER" id="PTHR21666:SF270">
    <property type="entry name" value="MUREIN HYDROLASE ACTIVATOR ENVC"/>
    <property type="match status" value="1"/>
</dbReference>
<dbReference type="Gene3D" id="2.30.30.40">
    <property type="entry name" value="SH3 Domains"/>
    <property type="match status" value="2"/>
</dbReference>
<dbReference type="AlphaFoldDB" id="A0AA43XL42"/>
<evidence type="ECO:0000313" key="3">
    <source>
        <dbReference type="EMBL" id="NBG88868.1"/>
    </source>
</evidence>
<dbReference type="Proteomes" id="UP000449710">
    <property type="component" value="Unassembled WGS sequence"/>
</dbReference>
<feature type="signal peptide" evidence="1">
    <location>
        <begin position="1"/>
        <end position="21"/>
    </location>
</feature>
<evidence type="ECO:0000313" key="4">
    <source>
        <dbReference type="Proteomes" id="UP000449710"/>
    </source>
</evidence>
<dbReference type="PANTHER" id="PTHR21666">
    <property type="entry name" value="PEPTIDASE-RELATED"/>
    <property type="match status" value="1"/>
</dbReference>
<keyword evidence="1" id="KW-0732">Signal</keyword>
<dbReference type="CDD" id="cd12797">
    <property type="entry name" value="M23_peptidase"/>
    <property type="match status" value="1"/>
</dbReference>
<evidence type="ECO:0000256" key="1">
    <source>
        <dbReference type="SAM" id="SignalP"/>
    </source>
</evidence>
<sequence>MKKKICKALVAVMVLSAVVGGFLPVNQPGRISRAYIEDYDDRDFRLAGDNRFATAGEIAKRNGTTSKEVIIVRGDSVEGIPQVVDGLTASALAGARDAQILLVTKDRLPDTTEKIIKDLNATKATIVGGEAAVSRSVKEDLQSLGLSTERIEGSNRFETAAEVGLRVPAPRNNTAIIVNGNSEVDSLVAGPLAHRGYPILMVNNQRGTIPEATEKAIKSLHIDNLIIVGGTGVVSEELETDLNDMEGVTVKARYGGSNRVETSLSLASHPDFSNNSGVSLVNGGAYVDAVAASTLGKPVVYFTERGGINPDIQDYLFDKEELLAIGGEAVITDEVLQKATPAIGFRYYGSLHRRSPNIRRYETGFVHNTMNLLLTAQNHHSEGDFDKALKSYDLLLTQRDLLPDNMESVTTSSRQKALEREGIQTIQEALKEAEGITSVTSKFNAFAEGYSVYGWHGQYGSGYLKAAEDLLNWGLARHEDKSFDEAIGRYNMIIESSNQHELLDGLAGEARFYSSLANQRVVWNSQDLNMRFSRYRESFGDALGQQIQQNRHTVWSASDWKSPSEEDVAYYLNPQNFYIPNWLEEDRDPEFIQIASNTLRVREGPSTSNDILSIAYQEEIYPVKGESNGWFRIRKDGKDGWVAGSHVHRIGKNTGVSNVRVRVNTGTLNVRTGPSTNFQRIGTVSDGEEFTLREHKNGWHKIQYFGTEGWISGNFAEPVYDVPARTFQFLELQGLVPARASEINTLIDGDPNLTGYANTLRTAGRENNINELYLTVHALKESEGPNSVLLEGIEVTEVEGSSVAPTTVYNVFGIEANGTDPVQSGAEFAYEQGWTTKEAAILEGTKWISENFINHPRNPQDTLYKMRWDPGRNGKNPFSSNIKWADEIGARIHEAYRILDKESLHFDISVYKTRAWPVPGHTRISSPYGYRIHPITGDHRMHIGIDIPAPGGTPIVAAKAGRVTVSHYGASYGNWIEIDHGNGITTRYAHNSSNIAKVGDWVEKGETIALVGTTGSSTGNHLHFEVRHNNNHFDPLPWLQGN</sequence>
<dbReference type="InterPro" id="IPR016047">
    <property type="entry name" value="M23ase_b-sheet_dom"/>
</dbReference>
<accession>A0AA43XL42</accession>
<name>A0AA43XL42_9CLOT</name>